<feature type="compositionally biased region" description="Basic and acidic residues" evidence="1">
    <location>
        <begin position="126"/>
        <end position="156"/>
    </location>
</feature>
<comment type="caution">
    <text evidence="3">The sequence shown here is derived from an EMBL/GenBank/DDBJ whole genome shotgun (WGS) entry which is preliminary data.</text>
</comment>
<keyword evidence="4" id="KW-1185">Reference proteome</keyword>
<feature type="region of interest" description="Disordered" evidence="1">
    <location>
        <begin position="124"/>
        <end position="156"/>
    </location>
</feature>
<evidence type="ECO:0000313" key="3">
    <source>
        <dbReference type="EMBL" id="KAK8866825.1"/>
    </source>
</evidence>
<dbReference type="EMBL" id="JAPFFF010000015">
    <property type="protein sequence ID" value="KAK8866825.1"/>
    <property type="molecule type" value="Genomic_DNA"/>
</dbReference>
<evidence type="ECO:0000313" key="4">
    <source>
        <dbReference type="Proteomes" id="UP001470230"/>
    </source>
</evidence>
<gene>
    <name evidence="3" type="ORF">M9Y10_009793</name>
</gene>
<keyword evidence="2" id="KW-0472">Membrane</keyword>
<feature type="transmembrane region" description="Helical" evidence="2">
    <location>
        <begin position="206"/>
        <end position="227"/>
    </location>
</feature>
<evidence type="ECO:0000256" key="2">
    <source>
        <dbReference type="SAM" id="Phobius"/>
    </source>
</evidence>
<keyword evidence="2" id="KW-1133">Transmembrane helix</keyword>
<name>A0ABR2IPC5_9EUKA</name>
<feature type="compositionally biased region" description="Basic and acidic residues" evidence="1">
    <location>
        <begin position="53"/>
        <end position="64"/>
    </location>
</feature>
<reference evidence="3 4" key="1">
    <citation type="submission" date="2024-04" db="EMBL/GenBank/DDBJ databases">
        <title>Tritrichomonas musculus Genome.</title>
        <authorList>
            <person name="Alves-Ferreira E."/>
            <person name="Grigg M."/>
            <person name="Lorenzi H."/>
            <person name="Galac M."/>
        </authorList>
    </citation>
    <scope>NUCLEOTIDE SEQUENCE [LARGE SCALE GENOMIC DNA]</scope>
    <source>
        <strain evidence="3 4">EAF2021</strain>
    </source>
</reference>
<sequence length="296" mass="34716">MDPETARKRRERAKQRALLREMRISSNPEAKHLSNENERKCDEMQVETQPSDTLRETVDIKSESNDEIIENQNISTEKKSQNSQSEEIKTNINKKENVIIKEVIDDKGKEENIEIKDNVNIEENDENKRNEEENKNEEDTRNRENAKIEEDAKNVKNDGIKAHDSYTLENEQTSLSSPYCNLKNQDYNTDSNIPELIPTNSKSSNIFSFIFTIRSIPFILAPIFSYFSIPFSFLILALMDIILFCLAHPEMAEKFEQNFFSIFKYAYEYVQQFSLRVTILECIIIVLRIFLQNQYL</sequence>
<feature type="compositionally biased region" description="Basic and acidic residues" evidence="1">
    <location>
        <begin position="23"/>
        <end position="43"/>
    </location>
</feature>
<keyword evidence="2" id="KW-0812">Transmembrane</keyword>
<feature type="region of interest" description="Disordered" evidence="1">
    <location>
        <begin position="23"/>
        <end position="89"/>
    </location>
</feature>
<feature type="transmembrane region" description="Helical" evidence="2">
    <location>
        <begin position="273"/>
        <end position="291"/>
    </location>
</feature>
<organism evidence="3 4">
    <name type="scientific">Tritrichomonas musculus</name>
    <dbReference type="NCBI Taxonomy" id="1915356"/>
    <lineage>
        <taxon>Eukaryota</taxon>
        <taxon>Metamonada</taxon>
        <taxon>Parabasalia</taxon>
        <taxon>Tritrichomonadida</taxon>
        <taxon>Tritrichomonadidae</taxon>
        <taxon>Tritrichomonas</taxon>
    </lineage>
</organism>
<protein>
    <submittedName>
        <fullName evidence="3">Uncharacterized protein</fullName>
    </submittedName>
</protein>
<evidence type="ECO:0000256" key="1">
    <source>
        <dbReference type="SAM" id="MobiDB-lite"/>
    </source>
</evidence>
<accession>A0ABR2IPC5</accession>
<proteinExistence type="predicted"/>
<dbReference type="Proteomes" id="UP001470230">
    <property type="component" value="Unassembled WGS sequence"/>
</dbReference>
<feature type="compositionally biased region" description="Basic and acidic residues" evidence="1">
    <location>
        <begin position="76"/>
        <end position="89"/>
    </location>
</feature>